<protein>
    <submittedName>
        <fullName evidence="1">Uncharacterized protein</fullName>
    </submittedName>
</protein>
<dbReference type="EMBL" id="MN740946">
    <property type="protein sequence ID" value="QHU19245.1"/>
    <property type="molecule type" value="Genomic_DNA"/>
</dbReference>
<organism evidence="1">
    <name type="scientific">viral metagenome</name>
    <dbReference type="NCBI Taxonomy" id="1070528"/>
    <lineage>
        <taxon>unclassified sequences</taxon>
        <taxon>metagenomes</taxon>
        <taxon>organismal metagenomes</taxon>
    </lineage>
</organism>
<sequence>MKEIILLKSAFSIIDQMFHKEIRDGENQRNKLIYNLFLGESNNYKNPEEMNDFIKNLMDPFNNSVTNLNNDFDNYYDEYYELYDTPNNSNNNSNDDQVNKFKMFNPGNYFFK</sequence>
<accession>A0A6C0KML7</accession>
<name>A0A6C0KML7_9ZZZZ</name>
<reference evidence="1" key="1">
    <citation type="journal article" date="2020" name="Nature">
        <title>Giant virus diversity and host interactions through global metagenomics.</title>
        <authorList>
            <person name="Schulz F."/>
            <person name="Roux S."/>
            <person name="Paez-Espino D."/>
            <person name="Jungbluth S."/>
            <person name="Walsh D.A."/>
            <person name="Denef V.J."/>
            <person name="McMahon K.D."/>
            <person name="Konstantinidis K.T."/>
            <person name="Eloe-Fadrosh E.A."/>
            <person name="Kyrpides N.C."/>
            <person name="Woyke T."/>
        </authorList>
    </citation>
    <scope>NUCLEOTIDE SEQUENCE</scope>
    <source>
        <strain evidence="1">GVMAG-S-3300013014-104</strain>
    </source>
</reference>
<proteinExistence type="predicted"/>
<dbReference type="AlphaFoldDB" id="A0A6C0KML7"/>
<evidence type="ECO:0000313" key="1">
    <source>
        <dbReference type="EMBL" id="QHU19245.1"/>
    </source>
</evidence>